<evidence type="ECO:0000313" key="1">
    <source>
        <dbReference type="EMBL" id="KRH56637.1"/>
    </source>
</evidence>
<reference evidence="2" key="2">
    <citation type="submission" date="2018-02" db="UniProtKB">
        <authorList>
            <consortium name="EnsemblPlants"/>
        </authorList>
    </citation>
    <scope>IDENTIFICATION</scope>
    <source>
        <strain evidence="2">Williams 82</strain>
    </source>
</reference>
<organism evidence="1">
    <name type="scientific">Glycine max</name>
    <name type="common">Soybean</name>
    <name type="synonym">Glycine hispida</name>
    <dbReference type="NCBI Taxonomy" id="3847"/>
    <lineage>
        <taxon>Eukaryota</taxon>
        <taxon>Viridiplantae</taxon>
        <taxon>Streptophyta</taxon>
        <taxon>Embryophyta</taxon>
        <taxon>Tracheophyta</taxon>
        <taxon>Spermatophyta</taxon>
        <taxon>Magnoliopsida</taxon>
        <taxon>eudicotyledons</taxon>
        <taxon>Gunneridae</taxon>
        <taxon>Pentapetalae</taxon>
        <taxon>rosids</taxon>
        <taxon>fabids</taxon>
        <taxon>Fabales</taxon>
        <taxon>Fabaceae</taxon>
        <taxon>Papilionoideae</taxon>
        <taxon>50 kb inversion clade</taxon>
        <taxon>NPAAA clade</taxon>
        <taxon>indigoferoid/millettioid clade</taxon>
        <taxon>Phaseoleae</taxon>
        <taxon>Glycine</taxon>
        <taxon>Glycine subgen. Soja</taxon>
    </lineage>
</organism>
<accession>A0A0R0JPP2</accession>
<dbReference type="PaxDb" id="3847-GLYMA05G08331.1"/>
<dbReference type="Proteomes" id="UP000008827">
    <property type="component" value="Chromosome 5"/>
</dbReference>
<dbReference type="InParanoid" id="A0A0R0JPP2"/>
<dbReference type="EMBL" id="CM000838">
    <property type="protein sequence ID" value="KRH56637.1"/>
    <property type="molecule type" value="Genomic_DNA"/>
</dbReference>
<proteinExistence type="predicted"/>
<protein>
    <submittedName>
        <fullName evidence="1 2">Uncharacterized protein</fullName>
    </submittedName>
</protein>
<dbReference type="Gramene" id="KRH56637">
    <property type="protein sequence ID" value="KRH56637"/>
    <property type="gene ID" value="GLYMA_05G009600"/>
</dbReference>
<sequence length="83" mass="8859">MIVELLGIFNGLNIAKAASFCTVACETNSQIALQMISQGNACSDWLAKTGANPQDNLRLISSCPSPMHYLLIANAMGSVFLRV</sequence>
<gene>
    <name evidence="1" type="ORF">GLYMA_05G009600</name>
</gene>
<reference evidence="1 2" key="1">
    <citation type="journal article" date="2010" name="Nature">
        <title>Genome sequence of the palaeopolyploid soybean.</title>
        <authorList>
            <person name="Schmutz J."/>
            <person name="Cannon S.B."/>
            <person name="Schlueter J."/>
            <person name="Ma J."/>
            <person name="Mitros T."/>
            <person name="Nelson W."/>
            <person name="Hyten D.L."/>
            <person name="Song Q."/>
            <person name="Thelen J.J."/>
            <person name="Cheng J."/>
            <person name="Xu D."/>
            <person name="Hellsten U."/>
            <person name="May G.D."/>
            <person name="Yu Y."/>
            <person name="Sakurai T."/>
            <person name="Umezawa T."/>
            <person name="Bhattacharyya M.K."/>
            <person name="Sandhu D."/>
            <person name="Valliyodan B."/>
            <person name="Lindquist E."/>
            <person name="Peto M."/>
            <person name="Grant D."/>
            <person name="Shu S."/>
            <person name="Goodstein D."/>
            <person name="Barry K."/>
            <person name="Futrell-Griggs M."/>
            <person name="Abernathy B."/>
            <person name="Du J."/>
            <person name="Tian Z."/>
            <person name="Zhu L."/>
            <person name="Gill N."/>
            <person name="Joshi T."/>
            <person name="Libault M."/>
            <person name="Sethuraman A."/>
            <person name="Zhang X.-C."/>
            <person name="Shinozaki K."/>
            <person name="Nguyen H.T."/>
            <person name="Wing R.A."/>
            <person name="Cregan P."/>
            <person name="Specht J."/>
            <person name="Grimwood J."/>
            <person name="Rokhsar D."/>
            <person name="Stacey G."/>
            <person name="Shoemaker R.C."/>
            <person name="Jackson S.A."/>
        </authorList>
    </citation>
    <scope>NUCLEOTIDE SEQUENCE</scope>
    <source>
        <strain evidence="2">cv. Williams 82</strain>
        <tissue evidence="1">Callus</tissue>
    </source>
</reference>
<reference evidence="1" key="3">
    <citation type="submission" date="2018-07" db="EMBL/GenBank/DDBJ databases">
        <title>WGS assembly of Glycine max.</title>
        <authorList>
            <person name="Schmutz J."/>
            <person name="Cannon S."/>
            <person name="Schlueter J."/>
            <person name="Ma J."/>
            <person name="Mitros T."/>
            <person name="Nelson W."/>
            <person name="Hyten D."/>
            <person name="Song Q."/>
            <person name="Thelen J."/>
            <person name="Cheng J."/>
            <person name="Xu D."/>
            <person name="Hellsten U."/>
            <person name="May G."/>
            <person name="Yu Y."/>
            <person name="Sakurai T."/>
            <person name="Umezawa T."/>
            <person name="Bhattacharyya M."/>
            <person name="Sandhu D."/>
            <person name="Valliyodan B."/>
            <person name="Lindquist E."/>
            <person name="Peto M."/>
            <person name="Grant D."/>
            <person name="Shu S."/>
            <person name="Goodstein D."/>
            <person name="Barry K."/>
            <person name="Futrell-Griggs M."/>
            <person name="Abernathy B."/>
            <person name="Du J."/>
            <person name="Tian Z."/>
            <person name="Zhu L."/>
            <person name="Gill N."/>
            <person name="Joshi T."/>
            <person name="Libault M."/>
            <person name="Sethuraman A."/>
            <person name="Zhang X."/>
            <person name="Shinozaki K."/>
            <person name="Nguyen H."/>
            <person name="Wing R."/>
            <person name="Cregan P."/>
            <person name="Specht J."/>
            <person name="Grimwood J."/>
            <person name="Rokhsar D."/>
            <person name="Stacey G."/>
            <person name="Shoemaker R."/>
            <person name="Jackson S."/>
        </authorList>
    </citation>
    <scope>NUCLEOTIDE SEQUENCE</scope>
    <source>
        <tissue evidence="1">Callus</tissue>
    </source>
</reference>
<evidence type="ECO:0000313" key="3">
    <source>
        <dbReference type="Proteomes" id="UP000008827"/>
    </source>
</evidence>
<dbReference type="EnsemblPlants" id="KRH56637">
    <property type="protein sequence ID" value="KRH56637"/>
    <property type="gene ID" value="GLYMA_05G009600"/>
</dbReference>
<dbReference type="AlphaFoldDB" id="A0A0R0JPP2"/>
<keyword evidence="3" id="KW-1185">Reference proteome</keyword>
<evidence type="ECO:0000313" key="2">
    <source>
        <dbReference type="EnsemblPlants" id="KRH56637"/>
    </source>
</evidence>
<name>A0A0R0JPP2_SOYBN</name>